<keyword evidence="1" id="KW-0723">Serine/threonine-protein kinase</keyword>
<dbReference type="InterPro" id="IPR047718">
    <property type="entry name" value="RsbA-like_anti_sig"/>
</dbReference>
<keyword evidence="4" id="KW-0808">Transferase</keyword>
<dbReference type="EMBL" id="BAABHO010000028">
    <property type="protein sequence ID" value="GAA4796031.1"/>
    <property type="molecule type" value="Genomic_DNA"/>
</dbReference>
<protein>
    <submittedName>
        <fullName evidence="4">Sensor histidine kinase</fullName>
    </submittedName>
</protein>
<name>A0ABP9BL83_9PSEU</name>
<evidence type="ECO:0000259" key="3">
    <source>
        <dbReference type="Pfam" id="PF14417"/>
    </source>
</evidence>
<dbReference type="Pfam" id="PF13581">
    <property type="entry name" value="HATPase_c_2"/>
    <property type="match status" value="1"/>
</dbReference>
<dbReference type="InterPro" id="IPR036890">
    <property type="entry name" value="HATPase_C_sf"/>
</dbReference>
<keyword evidence="5" id="KW-1185">Reference proteome</keyword>
<gene>
    <name evidence="4" type="ORF">GCM10023200_35130</name>
</gene>
<dbReference type="PANTHER" id="PTHR35526">
    <property type="entry name" value="ANTI-SIGMA-F FACTOR RSBW-RELATED"/>
    <property type="match status" value="1"/>
</dbReference>
<comment type="caution">
    <text evidence="4">The sequence shown here is derived from an EMBL/GenBank/DDBJ whole genome shotgun (WGS) entry which is preliminary data.</text>
</comment>
<dbReference type="NCBIfam" id="NF041045">
    <property type="entry name" value="RsbA_anti_sig"/>
    <property type="match status" value="1"/>
</dbReference>
<dbReference type="CDD" id="cd16936">
    <property type="entry name" value="HATPase_RsbW-like"/>
    <property type="match status" value="1"/>
</dbReference>
<dbReference type="Gene3D" id="3.30.565.10">
    <property type="entry name" value="Histidine kinase-like ATPase, C-terminal domain"/>
    <property type="match status" value="1"/>
</dbReference>
<dbReference type="InterPro" id="IPR050267">
    <property type="entry name" value="Anti-sigma-factor_SerPK"/>
</dbReference>
<reference evidence="5" key="1">
    <citation type="journal article" date="2019" name="Int. J. Syst. Evol. Microbiol.">
        <title>The Global Catalogue of Microorganisms (GCM) 10K type strain sequencing project: providing services to taxonomists for standard genome sequencing and annotation.</title>
        <authorList>
            <consortium name="The Broad Institute Genomics Platform"/>
            <consortium name="The Broad Institute Genome Sequencing Center for Infectious Disease"/>
            <person name="Wu L."/>
            <person name="Ma J."/>
        </authorList>
    </citation>
    <scope>NUCLEOTIDE SEQUENCE [LARGE SCALE GENOMIC DNA]</scope>
    <source>
        <strain evidence="5">JCM 17979</strain>
    </source>
</reference>
<organism evidence="4 5">
    <name type="scientific">Actinomycetospora chlora</name>
    <dbReference type="NCBI Taxonomy" id="663608"/>
    <lineage>
        <taxon>Bacteria</taxon>
        <taxon>Bacillati</taxon>
        <taxon>Actinomycetota</taxon>
        <taxon>Actinomycetes</taxon>
        <taxon>Pseudonocardiales</taxon>
        <taxon>Pseudonocardiaceae</taxon>
        <taxon>Actinomycetospora</taxon>
    </lineage>
</organism>
<evidence type="ECO:0000313" key="5">
    <source>
        <dbReference type="Proteomes" id="UP001500928"/>
    </source>
</evidence>
<evidence type="ECO:0000256" key="1">
    <source>
        <dbReference type="ARBA" id="ARBA00022527"/>
    </source>
</evidence>
<dbReference type="Proteomes" id="UP001500928">
    <property type="component" value="Unassembled WGS sequence"/>
</dbReference>
<dbReference type="RefSeq" id="WP_345417714.1">
    <property type="nucleotide sequence ID" value="NZ_BAABHO010000028.1"/>
</dbReference>
<accession>A0ABP9BL83</accession>
<sequence>MSSATTIGRHRRGSGDPGFEHAALFYDDDDHLATGVVASVRAGLEAEEAVVVVLADSHLTRVRDVLGDDAGAVVLQEARRLGRNPARLVPALHTFLAEHPGRRVRAIGEGLWSGRPAEEIAAHLQHDALTNVAFADRPVTMLCPYDTRVIDADGAADARAAHPLLVEDGTTVPNATYGDPVKLAEAVTGPLADPPEDGETLLFRAPLGPRTVRRAVADHAAAAGLAPDRVADLCLAVHEVAVNTVVHTDGAGILSLWHTDDRVVVEIQDGGYVDDPLVGRHPPGPEDGRGYGLFLTHRLCDFVRMQSTRDAGTVVRMTMYLDDHGR</sequence>
<dbReference type="InterPro" id="IPR003594">
    <property type="entry name" value="HATPase_dom"/>
</dbReference>
<feature type="domain" description="MEDS" evidence="3">
    <location>
        <begin position="21"/>
        <end position="163"/>
    </location>
</feature>
<dbReference type="Pfam" id="PF14417">
    <property type="entry name" value="MEDS"/>
    <property type="match status" value="1"/>
</dbReference>
<evidence type="ECO:0000313" key="4">
    <source>
        <dbReference type="EMBL" id="GAA4796031.1"/>
    </source>
</evidence>
<dbReference type="SUPFAM" id="SSF55874">
    <property type="entry name" value="ATPase domain of HSP90 chaperone/DNA topoisomerase II/histidine kinase"/>
    <property type="match status" value="1"/>
</dbReference>
<proteinExistence type="predicted"/>
<evidence type="ECO:0000259" key="2">
    <source>
        <dbReference type="Pfam" id="PF13581"/>
    </source>
</evidence>
<dbReference type="PANTHER" id="PTHR35526:SF3">
    <property type="entry name" value="ANTI-SIGMA-F FACTOR RSBW"/>
    <property type="match status" value="1"/>
</dbReference>
<dbReference type="GO" id="GO:0016301">
    <property type="term" value="F:kinase activity"/>
    <property type="evidence" value="ECO:0007669"/>
    <property type="project" value="UniProtKB-KW"/>
</dbReference>
<feature type="domain" description="Histidine kinase/HSP90-like ATPase" evidence="2">
    <location>
        <begin position="210"/>
        <end position="318"/>
    </location>
</feature>
<keyword evidence="4" id="KW-0418">Kinase</keyword>
<dbReference type="InterPro" id="IPR025847">
    <property type="entry name" value="MEDS_domain"/>
</dbReference>